<evidence type="ECO:0000313" key="11">
    <source>
        <dbReference type="Proteomes" id="UP000220133"/>
    </source>
</evidence>
<dbReference type="PANTHER" id="PTHR45790:SF3">
    <property type="entry name" value="S-ADENOSYL-L-METHIONINE-DEPENDENT UROPORPHYRINOGEN III METHYLTRANSFERASE, CHLOROPLASTIC"/>
    <property type="match status" value="1"/>
</dbReference>
<dbReference type="InterPro" id="IPR014776">
    <property type="entry name" value="4pyrrole_Mease_sub2"/>
</dbReference>
<dbReference type="Pfam" id="PF00590">
    <property type="entry name" value="TP_methylase"/>
    <property type="match status" value="1"/>
</dbReference>
<dbReference type="NCBIfam" id="NF004790">
    <property type="entry name" value="PRK06136.1"/>
    <property type="match status" value="1"/>
</dbReference>
<name>A0A291QT35_9BACT</name>
<dbReference type="EC" id="2.1.1.107" evidence="2"/>
<dbReference type="NCBIfam" id="TIGR01469">
    <property type="entry name" value="cobA_cysG_Cterm"/>
    <property type="match status" value="1"/>
</dbReference>
<dbReference type="PROSITE" id="PS00839">
    <property type="entry name" value="SUMT_1"/>
    <property type="match status" value="1"/>
</dbReference>
<dbReference type="PROSITE" id="PS00840">
    <property type="entry name" value="SUMT_2"/>
    <property type="match status" value="1"/>
</dbReference>
<gene>
    <name evidence="10" type="primary">cobA</name>
    <name evidence="10" type="ORF">COR50_08325</name>
</gene>
<dbReference type="GO" id="GO:0004851">
    <property type="term" value="F:uroporphyrin-III C-methyltransferase activity"/>
    <property type="evidence" value="ECO:0007669"/>
    <property type="project" value="UniProtKB-EC"/>
</dbReference>
<protein>
    <recommendedName>
        <fullName evidence="2">uroporphyrinogen-III C-methyltransferase</fullName>
        <ecNumber evidence="2">2.1.1.107</ecNumber>
    </recommendedName>
</protein>
<dbReference type="InterPro" id="IPR014777">
    <property type="entry name" value="4pyrrole_Mease_sub1"/>
</dbReference>
<dbReference type="SUPFAM" id="SSF53790">
    <property type="entry name" value="Tetrapyrrole methylase"/>
    <property type="match status" value="1"/>
</dbReference>
<dbReference type="AlphaFoldDB" id="A0A291QT35"/>
<evidence type="ECO:0000256" key="1">
    <source>
        <dbReference type="ARBA" id="ARBA00005879"/>
    </source>
</evidence>
<dbReference type="OrthoDB" id="9815856at2"/>
<dbReference type="CDD" id="cd11642">
    <property type="entry name" value="SUMT"/>
    <property type="match status" value="1"/>
</dbReference>
<comment type="pathway">
    <text evidence="7">Porphyrin-containing compound metabolism; siroheme biosynthesis; precorrin-2 from uroporphyrinogen III: step 1/1.</text>
</comment>
<keyword evidence="6" id="KW-0627">Porphyrin biosynthesis</keyword>
<dbReference type="FunFam" id="3.40.1010.10:FF:000001">
    <property type="entry name" value="Siroheme synthase"/>
    <property type="match status" value="1"/>
</dbReference>
<keyword evidence="3 8" id="KW-0489">Methyltransferase</keyword>
<dbReference type="Proteomes" id="UP000220133">
    <property type="component" value="Chromosome"/>
</dbReference>
<sequence length="255" mass="27231">MSKPYLSLVGAGPGDPGLITMKAVCVLREADVVLYDALVGEEILEYVPAGVERIPVGKRPGGHSYTQQEINGMIVQMAFTRGHVVRLKGGDPFIFGRANEEILTAQDAGIPWQLIPGISSALAVPATESIPLTCRGTAESLWITTGTTLSKDISADIKLAAQSSATVIILMGMAHLEKIMEIFIQLGKSECPVAIIQQGTTPAAKKVMGKVSNIVKKSCIERLTNPAVIIIGEVVRLQYRGLANFLAVTQSNHLE</sequence>
<dbReference type="GO" id="GO:0019354">
    <property type="term" value="P:siroheme biosynthetic process"/>
    <property type="evidence" value="ECO:0007669"/>
    <property type="project" value="InterPro"/>
</dbReference>
<dbReference type="RefSeq" id="WP_098193571.1">
    <property type="nucleotide sequence ID" value="NZ_CP023777.1"/>
</dbReference>
<keyword evidence="11" id="KW-1185">Reference proteome</keyword>
<dbReference type="Gene3D" id="3.40.1010.10">
    <property type="entry name" value="Cobalt-precorrin-4 Transmethylase, Domain 1"/>
    <property type="match status" value="1"/>
</dbReference>
<keyword evidence="4 8" id="KW-0808">Transferase</keyword>
<dbReference type="InterPro" id="IPR035996">
    <property type="entry name" value="4pyrrol_Methylase_sf"/>
</dbReference>
<feature type="domain" description="Tetrapyrrole methylase" evidence="9">
    <location>
        <begin position="6"/>
        <end position="213"/>
    </location>
</feature>
<evidence type="ECO:0000256" key="4">
    <source>
        <dbReference type="ARBA" id="ARBA00022679"/>
    </source>
</evidence>
<evidence type="ECO:0000313" key="10">
    <source>
        <dbReference type="EMBL" id="ATL47189.1"/>
    </source>
</evidence>
<evidence type="ECO:0000256" key="6">
    <source>
        <dbReference type="ARBA" id="ARBA00023244"/>
    </source>
</evidence>
<proteinExistence type="inferred from homology"/>
<organism evidence="10 11">
    <name type="scientific">Chitinophaga caeni</name>
    <dbReference type="NCBI Taxonomy" id="2029983"/>
    <lineage>
        <taxon>Bacteria</taxon>
        <taxon>Pseudomonadati</taxon>
        <taxon>Bacteroidota</taxon>
        <taxon>Chitinophagia</taxon>
        <taxon>Chitinophagales</taxon>
        <taxon>Chitinophagaceae</taxon>
        <taxon>Chitinophaga</taxon>
    </lineage>
</organism>
<dbReference type="InterPro" id="IPR000878">
    <property type="entry name" value="4pyrrol_Mease"/>
</dbReference>
<dbReference type="PANTHER" id="PTHR45790">
    <property type="entry name" value="SIROHEME SYNTHASE-RELATED"/>
    <property type="match status" value="1"/>
</dbReference>
<dbReference type="InterPro" id="IPR050161">
    <property type="entry name" value="Siro_Cobalamin_biosynth"/>
</dbReference>
<evidence type="ECO:0000256" key="8">
    <source>
        <dbReference type="RuleBase" id="RU003960"/>
    </source>
</evidence>
<accession>A0A291QT35</accession>
<comment type="similarity">
    <text evidence="1 8">Belongs to the precorrin methyltransferase family.</text>
</comment>
<reference evidence="10 11" key="1">
    <citation type="submission" date="2017-10" db="EMBL/GenBank/DDBJ databases">
        <title>Paenichitinophaga pekingensis gen. nov., sp. nov., isolated from activated sludge.</title>
        <authorList>
            <person name="Jin D."/>
            <person name="Kong X."/>
            <person name="Deng Y."/>
            <person name="Bai Z."/>
        </authorList>
    </citation>
    <scope>NUCLEOTIDE SEQUENCE [LARGE SCALE GENOMIC DNA]</scope>
    <source>
        <strain evidence="10 11">13</strain>
    </source>
</reference>
<dbReference type="InterPro" id="IPR006366">
    <property type="entry name" value="CobA/CysG_C"/>
</dbReference>
<dbReference type="KEGG" id="cbae:COR50_08325"/>
<keyword evidence="5" id="KW-0949">S-adenosyl-L-methionine</keyword>
<dbReference type="Gene3D" id="3.30.950.10">
    <property type="entry name" value="Methyltransferase, Cobalt-precorrin-4 Transmethylase, Domain 2"/>
    <property type="match status" value="1"/>
</dbReference>
<evidence type="ECO:0000256" key="2">
    <source>
        <dbReference type="ARBA" id="ARBA00012162"/>
    </source>
</evidence>
<dbReference type="EMBL" id="CP023777">
    <property type="protein sequence ID" value="ATL47189.1"/>
    <property type="molecule type" value="Genomic_DNA"/>
</dbReference>
<dbReference type="GO" id="GO:0032259">
    <property type="term" value="P:methylation"/>
    <property type="evidence" value="ECO:0007669"/>
    <property type="project" value="UniProtKB-KW"/>
</dbReference>
<evidence type="ECO:0000256" key="5">
    <source>
        <dbReference type="ARBA" id="ARBA00022691"/>
    </source>
</evidence>
<dbReference type="InterPro" id="IPR003043">
    <property type="entry name" value="Uropor_MeTrfase_CS"/>
</dbReference>
<evidence type="ECO:0000256" key="7">
    <source>
        <dbReference type="ARBA" id="ARBA00025705"/>
    </source>
</evidence>
<evidence type="ECO:0000256" key="3">
    <source>
        <dbReference type="ARBA" id="ARBA00022603"/>
    </source>
</evidence>
<evidence type="ECO:0000259" key="9">
    <source>
        <dbReference type="Pfam" id="PF00590"/>
    </source>
</evidence>